<dbReference type="InterPro" id="IPR021812">
    <property type="entry name" value="DUF3391"/>
</dbReference>
<dbReference type="InterPro" id="IPR037522">
    <property type="entry name" value="HD_GYP_dom"/>
</dbReference>
<protein>
    <submittedName>
        <fullName evidence="2">HD-GYP domain-containing protein</fullName>
    </submittedName>
</protein>
<dbReference type="PANTHER" id="PTHR43155:SF2">
    <property type="entry name" value="CYCLIC DI-GMP PHOSPHODIESTERASE PA4108"/>
    <property type="match status" value="1"/>
</dbReference>
<dbReference type="Pfam" id="PF11871">
    <property type="entry name" value="DUF3391"/>
    <property type="match status" value="1"/>
</dbReference>
<feature type="domain" description="HD-GYP" evidence="1">
    <location>
        <begin position="140"/>
        <end position="336"/>
    </location>
</feature>
<dbReference type="AlphaFoldDB" id="A0A848G379"/>
<evidence type="ECO:0000259" key="1">
    <source>
        <dbReference type="PROSITE" id="PS51832"/>
    </source>
</evidence>
<dbReference type="SMART" id="SM00471">
    <property type="entry name" value="HDc"/>
    <property type="match status" value="1"/>
</dbReference>
<accession>A0A848G379</accession>
<dbReference type="InterPro" id="IPR003607">
    <property type="entry name" value="HD/PDEase_dom"/>
</dbReference>
<dbReference type="SUPFAM" id="SSF109604">
    <property type="entry name" value="HD-domain/PDEase-like"/>
    <property type="match status" value="1"/>
</dbReference>
<dbReference type="GO" id="GO:0008081">
    <property type="term" value="F:phosphoric diester hydrolase activity"/>
    <property type="evidence" value="ECO:0007669"/>
    <property type="project" value="UniProtKB-ARBA"/>
</dbReference>
<dbReference type="Pfam" id="PF13487">
    <property type="entry name" value="HD_5"/>
    <property type="match status" value="1"/>
</dbReference>
<reference evidence="2 3" key="1">
    <citation type="submission" date="2020-04" db="EMBL/GenBank/DDBJ databases">
        <title>Zoogloea sp. G-4-1-14 isolated from soil.</title>
        <authorList>
            <person name="Dahal R.H."/>
        </authorList>
    </citation>
    <scope>NUCLEOTIDE SEQUENCE [LARGE SCALE GENOMIC DNA]</scope>
    <source>
        <strain evidence="2 3">G-4-1-14</strain>
    </source>
</reference>
<comment type="caution">
    <text evidence="2">The sequence shown here is derived from an EMBL/GenBank/DDBJ whole genome shotgun (WGS) entry which is preliminary data.</text>
</comment>
<keyword evidence="3" id="KW-1185">Reference proteome</keyword>
<sequence length="407" mass="44929">MLKKIPVSRLKPGMFIQEMCGDWMSHPFWRAQFKLKDEGDLRRIVDSGIQHVYIDTDKGIDDRDAVAADEVKQAVEQEIIAALAAPETPHVRATVHEELARARKVHEQAHKVVRTMMSDVRLGKAVSLEDAEPVVEAITGSVLRNSGALLGLIGIKNKDDYTFLHSVSVCTLMIAFGRSLGLEGDELRQGGIGGLLHDIGKMKVPDEVLNKPGRLTDAEFDLIRQHPGDGHAVLVNTPGIGPIPLDITRHHHERLDGKGYPDRLAGDQISTMARMAAIVDVYDAITADRCYHKGMPAAEALRKMWEWSADHFDQKLLQAFMRCVGIYPVGSLVRLESGRLGVVVEQNDGSLLTPKLRVFFSTRSNGYIKPEMLDLGRKLGSGGGDRIVSAEAPDKWGVDPQRFLFPA</sequence>
<evidence type="ECO:0000313" key="2">
    <source>
        <dbReference type="EMBL" id="NML25580.1"/>
    </source>
</evidence>
<dbReference type="RefSeq" id="WP_169145204.1">
    <property type="nucleotide sequence ID" value="NZ_JABBGA010000004.1"/>
</dbReference>
<dbReference type="Gene3D" id="1.10.3210.10">
    <property type="entry name" value="Hypothetical protein af1432"/>
    <property type="match status" value="1"/>
</dbReference>
<dbReference type="PANTHER" id="PTHR43155">
    <property type="entry name" value="CYCLIC DI-GMP PHOSPHODIESTERASE PA4108-RELATED"/>
    <property type="match status" value="1"/>
</dbReference>
<evidence type="ECO:0000313" key="3">
    <source>
        <dbReference type="Proteomes" id="UP000580043"/>
    </source>
</evidence>
<dbReference type="CDD" id="cd00077">
    <property type="entry name" value="HDc"/>
    <property type="match status" value="1"/>
</dbReference>
<organism evidence="2 3">
    <name type="scientific">Zoogloea dura</name>
    <dbReference type="NCBI Taxonomy" id="2728840"/>
    <lineage>
        <taxon>Bacteria</taxon>
        <taxon>Pseudomonadati</taxon>
        <taxon>Pseudomonadota</taxon>
        <taxon>Betaproteobacteria</taxon>
        <taxon>Rhodocyclales</taxon>
        <taxon>Zoogloeaceae</taxon>
        <taxon>Zoogloea</taxon>
    </lineage>
</organism>
<dbReference type="Proteomes" id="UP000580043">
    <property type="component" value="Unassembled WGS sequence"/>
</dbReference>
<dbReference type="PROSITE" id="PS51832">
    <property type="entry name" value="HD_GYP"/>
    <property type="match status" value="1"/>
</dbReference>
<proteinExistence type="predicted"/>
<name>A0A848G379_9RHOO</name>
<gene>
    <name evidence="2" type="ORF">HHL15_07485</name>
</gene>
<dbReference type="EMBL" id="JABBGA010000004">
    <property type="protein sequence ID" value="NML25580.1"/>
    <property type="molecule type" value="Genomic_DNA"/>
</dbReference>